<proteinExistence type="inferred from homology"/>
<dbReference type="GO" id="GO:0000179">
    <property type="term" value="F:rRNA (adenine-N6,N6-)-dimethyltransferase activity"/>
    <property type="evidence" value="ECO:0007669"/>
    <property type="project" value="UniProtKB-UniRule"/>
</dbReference>
<dbReference type="EC" id="2.1.1.-" evidence="12"/>
<evidence type="ECO:0000256" key="12">
    <source>
        <dbReference type="RuleBase" id="RU362106"/>
    </source>
</evidence>
<evidence type="ECO:0000256" key="9">
    <source>
        <dbReference type="ARBA" id="ARBA00023128"/>
    </source>
</evidence>
<evidence type="ECO:0000256" key="11">
    <source>
        <dbReference type="PROSITE-ProRule" id="PRU01026"/>
    </source>
</evidence>
<comment type="caution">
    <text evidence="11">Lacks conserved residue(s) required for the propagation of feature annotation.</text>
</comment>
<gene>
    <name evidence="13" type="ORF">g.14306</name>
</gene>
<dbReference type="EMBL" id="GECZ01031059">
    <property type="protein sequence ID" value="JAS38710.1"/>
    <property type="molecule type" value="Transcribed_RNA"/>
</dbReference>
<keyword evidence="5 11" id="KW-0949">S-adenosyl-L-methionine</keyword>
<evidence type="ECO:0000256" key="3">
    <source>
        <dbReference type="ARBA" id="ARBA00022603"/>
    </source>
</evidence>
<evidence type="ECO:0000256" key="4">
    <source>
        <dbReference type="ARBA" id="ARBA00022679"/>
    </source>
</evidence>
<evidence type="ECO:0000256" key="6">
    <source>
        <dbReference type="ARBA" id="ARBA00022884"/>
    </source>
</evidence>
<evidence type="ECO:0000256" key="8">
    <source>
        <dbReference type="ARBA" id="ARBA00023015"/>
    </source>
</evidence>
<keyword evidence="9" id="KW-0496">Mitochondrion</keyword>
<dbReference type="SUPFAM" id="SSF53335">
    <property type="entry name" value="S-adenosyl-L-methionine-dependent methyltransferases"/>
    <property type="match status" value="1"/>
</dbReference>
<feature type="binding site" evidence="11">
    <location>
        <position position="102"/>
    </location>
    <ligand>
        <name>S-adenosyl-L-methionine</name>
        <dbReference type="ChEBI" id="CHEBI:59789"/>
    </ligand>
</feature>
<evidence type="ECO:0000256" key="5">
    <source>
        <dbReference type="ARBA" id="ARBA00022691"/>
    </source>
</evidence>
<reference evidence="13" key="1">
    <citation type="submission" date="2015-11" db="EMBL/GenBank/DDBJ databases">
        <title>De novo transcriptome assembly of four potential Pierce s Disease insect vectors from Arizona vineyards.</title>
        <authorList>
            <person name="Tassone E.E."/>
        </authorList>
    </citation>
    <scope>NUCLEOTIDE SEQUENCE</scope>
</reference>
<protein>
    <recommendedName>
        <fullName evidence="12">rRNA adenine N(6)-methyltransferase</fullName>
        <ecNumber evidence="12">2.1.1.-</ecNumber>
    </recommendedName>
</protein>
<dbReference type="InterPro" id="IPR029063">
    <property type="entry name" value="SAM-dependent_MTases_sf"/>
</dbReference>
<keyword evidence="3 11" id="KW-0489">Methyltransferase</keyword>
<evidence type="ECO:0000256" key="10">
    <source>
        <dbReference type="ARBA" id="ARBA00023163"/>
    </source>
</evidence>
<keyword evidence="8" id="KW-0805">Transcription regulation</keyword>
<dbReference type="Pfam" id="PF00398">
    <property type="entry name" value="RrnaAD"/>
    <property type="match status" value="1"/>
</dbReference>
<keyword evidence="4 11" id="KW-0808">Transferase</keyword>
<dbReference type="Gene3D" id="3.40.50.150">
    <property type="entry name" value="Vaccinia Virus protein VP39"/>
    <property type="match status" value="1"/>
</dbReference>
<feature type="binding site" evidence="11">
    <location>
        <position position="152"/>
    </location>
    <ligand>
        <name>S-adenosyl-L-methionine</name>
        <dbReference type="ChEBI" id="CHEBI:59789"/>
    </ligand>
</feature>
<comment type="similarity">
    <text evidence="11 12">Belongs to the class I-like SAM-binding methyltransferase superfamily. rRNA adenine N(6)-methyltransferase family.</text>
</comment>
<keyword evidence="7" id="KW-0809">Transit peptide</keyword>
<dbReference type="GO" id="GO:0034246">
    <property type="term" value="F:mitochondrial transcription factor activity"/>
    <property type="evidence" value="ECO:0007669"/>
    <property type="project" value="TreeGrafter"/>
</dbReference>
<dbReference type="GO" id="GO:0006391">
    <property type="term" value="P:transcription initiation at mitochondrial promoter"/>
    <property type="evidence" value="ECO:0007669"/>
    <property type="project" value="TreeGrafter"/>
</dbReference>
<evidence type="ECO:0000256" key="2">
    <source>
        <dbReference type="ARBA" id="ARBA00022552"/>
    </source>
</evidence>
<keyword evidence="10" id="KW-0804">Transcription</keyword>
<keyword evidence="2 12" id="KW-0698">rRNA processing</keyword>
<accession>A0A1B6EL97</accession>
<evidence type="ECO:0000313" key="13">
    <source>
        <dbReference type="EMBL" id="JAS38710.1"/>
    </source>
</evidence>
<keyword evidence="6 11" id="KW-0694">RNA-binding</keyword>
<dbReference type="GO" id="GO:0005759">
    <property type="term" value="C:mitochondrial matrix"/>
    <property type="evidence" value="ECO:0007669"/>
    <property type="project" value="TreeGrafter"/>
</dbReference>
<dbReference type="PANTHER" id="PTHR11727:SF13">
    <property type="entry name" value="DIMETHYLADENOSINE TRANSFERASE 2, MITOCHONDRIAL"/>
    <property type="match status" value="1"/>
</dbReference>
<dbReference type="PROSITE" id="PS51689">
    <property type="entry name" value="SAM_RNA_A_N6_MT"/>
    <property type="match status" value="1"/>
</dbReference>
<dbReference type="AlphaFoldDB" id="A0A1B6EL97"/>
<dbReference type="InterPro" id="IPR001737">
    <property type="entry name" value="KsgA/Erm"/>
</dbReference>
<evidence type="ECO:0000256" key="1">
    <source>
        <dbReference type="ARBA" id="ARBA00004173"/>
    </source>
</evidence>
<comment type="subcellular location">
    <subcellularLocation>
        <location evidence="1">Mitochondrion</location>
    </subcellularLocation>
</comment>
<evidence type="ECO:0000256" key="7">
    <source>
        <dbReference type="ARBA" id="ARBA00022946"/>
    </source>
</evidence>
<sequence>MPPFCCLNKIKFCWSINNNIIRLCSSSKLYVLDKIKLKLDENCSGLDSGITSKSKVKLPHSMKHYNAVLEYFDSKQCSNDIVNKIPIVYMLRKYSSPKVLYIIDKDMADKMFEAMQPHLFSSNGYLLEVNAGVGLLTKRLLEANIPRLRIYESNSQLYKELKKLLAKYDSDARLIKLNLLLLWALIKMDENDYENRFGAAFEGMAPCTWESEPLMKIIITVSNKNFITQMIYSIIFQSGICMFGRSELFITMPSEEYLKLIAQPSHGFFVYRNSAVLFQLLFEHSLLTTVPEKVFVPWMIKYKRKRKTEETDGVMNLVKVTPRKDLFKIIPPHLLKPFWFFLRTVTHKRKAKLIPTLEKWIPGIGVKLIAMGFNIHTPIGSLNPEEYLKVFLEFSSCKEFSTCSFLPAMENVMIRLTNKGMVEQIVTEATKESKDEIDDGGDASVLVYDDVDLENFSSKER</sequence>
<organism evidence="13">
    <name type="scientific">Cuerna arida</name>
    <dbReference type="NCBI Taxonomy" id="1464854"/>
    <lineage>
        <taxon>Eukaryota</taxon>
        <taxon>Metazoa</taxon>
        <taxon>Ecdysozoa</taxon>
        <taxon>Arthropoda</taxon>
        <taxon>Hexapoda</taxon>
        <taxon>Insecta</taxon>
        <taxon>Pterygota</taxon>
        <taxon>Neoptera</taxon>
        <taxon>Paraneoptera</taxon>
        <taxon>Hemiptera</taxon>
        <taxon>Auchenorrhyncha</taxon>
        <taxon>Membracoidea</taxon>
        <taxon>Cicadellidae</taxon>
        <taxon>Cicadellinae</taxon>
        <taxon>Proconiini</taxon>
        <taxon>Cuerna</taxon>
    </lineage>
</organism>
<name>A0A1B6EL97_9HEMI</name>
<dbReference type="GO" id="GO:0003723">
    <property type="term" value="F:RNA binding"/>
    <property type="evidence" value="ECO:0007669"/>
    <property type="project" value="UniProtKB-UniRule"/>
</dbReference>
<dbReference type="PANTHER" id="PTHR11727">
    <property type="entry name" value="DIMETHYLADENOSINE TRANSFERASE"/>
    <property type="match status" value="1"/>
</dbReference>